<protein>
    <submittedName>
        <fullName evidence="1">Uncharacterized protein</fullName>
    </submittedName>
</protein>
<gene>
    <name evidence="1" type="ORF">LZC95_02725</name>
</gene>
<name>A0ABZ2KFS6_9BACT</name>
<reference evidence="1 2" key="1">
    <citation type="submission" date="2021-12" db="EMBL/GenBank/DDBJ databases">
        <title>Discovery of the Pendulisporaceae a myxobacterial family with distinct sporulation behavior and unique specialized metabolism.</title>
        <authorList>
            <person name="Garcia R."/>
            <person name="Popoff A."/>
            <person name="Bader C.D."/>
            <person name="Loehr J."/>
            <person name="Walesch S."/>
            <person name="Walt C."/>
            <person name="Boldt J."/>
            <person name="Bunk B."/>
            <person name="Haeckl F.J.F.P.J."/>
            <person name="Gunesch A.P."/>
            <person name="Birkelbach J."/>
            <person name="Nuebel U."/>
            <person name="Pietschmann T."/>
            <person name="Bach T."/>
            <person name="Mueller R."/>
        </authorList>
    </citation>
    <scope>NUCLEOTIDE SEQUENCE [LARGE SCALE GENOMIC DNA]</scope>
    <source>
        <strain evidence="1 2">MSr12523</strain>
    </source>
</reference>
<accession>A0ABZ2KFS6</accession>
<keyword evidence="2" id="KW-1185">Reference proteome</keyword>
<organism evidence="1 2">
    <name type="scientific">Pendulispora brunnea</name>
    <dbReference type="NCBI Taxonomy" id="2905690"/>
    <lineage>
        <taxon>Bacteria</taxon>
        <taxon>Pseudomonadati</taxon>
        <taxon>Myxococcota</taxon>
        <taxon>Myxococcia</taxon>
        <taxon>Myxococcales</taxon>
        <taxon>Sorangiineae</taxon>
        <taxon>Pendulisporaceae</taxon>
        <taxon>Pendulispora</taxon>
    </lineage>
</organism>
<evidence type="ECO:0000313" key="2">
    <source>
        <dbReference type="Proteomes" id="UP001379533"/>
    </source>
</evidence>
<sequence length="70" mass="7702">MELARQANTNRGVAIARGVTPGVVLELVYLADDRVVRHARLINETAWTWSTPAMVNPNGGYDMLHRTASP</sequence>
<proteinExistence type="predicted"/>
<dbReference type="Proteomes" id="UP001379533">
    <property type="component" value="Chromosome"/>
</dbReference>
<dbReference type="EMBL" id="CP089982">
    <property type="protein sequence ID" value="WXA95754.1"/>
    <property type="molecule type" value="Genomic_DNA"/>
</dbReference>
<dbReference type="RefSeq" id="WP_394846363.1">
    <property type="nucleotide sequence ID" value="NZ_CP089982.1"/>
</dbReference>
<evidence type="ECO:0000313" key="1">
    <source>
        <dbReference type="EMBL" id="WXA95754.1"/>
    </source>
</evidence>